<feature type="region of interest" description="Disordered" evidence="1">
    <location>
        <begin position="168"/>
        <end position="189"/>
    </location>
</feature>
<sequence>MDSATVHAGTKCRLEVLEQQREGFRHGHQKPLSIYKQLTSLLTLNFVIKLTKGADGACRDDAGKMKPAVVLWLSEFFPTMCSCSPLNTVDKNGQGFAHSLTGYPPVLANMTGMTIRDRHPKFLATAMSWPRFLYSKYTDDSKNLEKGFLQGTLLLKAYKFIFTSPTSARDVKDNKCGPPSSPSQTSQTFTSQLHKGTSVQFALSNVGSPRSNDGNFDYILFHNNIVDFFESPPGPAAIADIEELLLWWFWPLFQYLITQSMLQKSIQSLAGSSLLNVPGIKEHL</sequence>
<protein>
    <submittedName>
        <fullName evidence="2">Uncharacterized protein</fullName>
    </submittedName>
</protein>
<dbReference type="InParanoid" id="F8PJM2"/>
<keyword evidence="3" id="KW-1185">Reference proteome</keyword>
<organism evidence="3">
    <name type="scientific">Serpula lacrymans var. lacrymans (strain S7.3)</name>
    <name type="common">Dry rot fungus</name>
    <dbReference type="NCBI Taxonomy" id="936435"/>
    <lineage>
        <taxon>Eukaryota</taxon>
        <taxon>Fungi</taxon>
        <taxon>Dikarya</taxon>
        <taxon>Basidiomycota</taxon>
        <taxon>Agaricomycotina</taxon>
        <taxon>Agaricomycetes</taxon>
        <taxon>Agaricomycetidae</taxon>
        <taxon>Boletales</taxon>
        <taxon>Coniophorineae</taxon>
        <taxon>Serpulaceae</taxon>
        <taxon>Serpula</taxon>
    </lineage>
</organism>
<dbReference type="InterPro" id="IPR046521">
    <property type="entry name" value="DUF6698"/>
</dbReference>
<dbReference type="AlphaFoldDB" id="F8PJM2"/>
<accession>F8PJM2</accession>
<evidence type="ECO:0000313" key="2">
    <source>
        <dbReference type="EMBL" id="EGO03223.1"/>
    </source>
</evidence>
<dbReference type="OrthoDB" id="2662502at2759"/>
<dbReference type="EMBL" id="GL945475">
    <property type="protein sequence ID" value="EGO03223.1"/>
    <property type="molecule type" value="Genomic_DNA"/>
</dbReference>
<dbReference type="STRING" id="936435.F8PJM2"/>
<gene>
    <name evidence="2" type="ORF">SERLA73DRAFT_149615</name>
</gene>
<dbReference type="Pfam" id="PF20414">
    <property type="entry name" value="DUF6698"/>
    <property type="match status" value="1"/>
</dbReference>
<dbReference type="HOGENOM" id="CLU_035918_5_0_1"/>
<reference evidence="3" key="1">
    <citation type="journal article" date="2011" name="Science">
        <title>The plant cell wall-decomposing machinery underlies the functional diversity of forest fungi.</title>
        <authorList>
            <person name="Eastwood D.C."/>
            <person name="Floudas D."/>
            <person name="Binder M."/>
            <person name="Majcherczyk A."/>
            <person name="Schneider P."/>
            <person name="Aerts A."/>
            <person name="Asiegbu F.O."/>
            <person name="Baker S.E."/>
            <person name="Barry K."/>
            <person name="Bendiksby M."/>
            <person name="Blumentritt M."/>
            <person name="Coutinho P.M."/>
            <person name="Cullen D."/>
            <person name="de Vries R.P."/>
            <person name="Gathman A."/>
            <person name="Goodell B."/>
            <person name="Henrissat B."/>
            <person name="Ihrmark K."/>
            <person name="Kauserud H."/>
            <person name="Kohler A."/>
            <person name="LaButti K."/>
            <person name="Lapidus A."/>
            <person name="Lavin J.L."/>
            <person name="Lee Y.-H."/>
            <person name="Lindquist E."/>
            <person name="Lilly W."/>
            <person name="Lucas S."/>
            <person name="Morin E."/>
            <person name="Murat C."/>
            <person name="Oguiza J.A."/>
            <person name="Park J."/>
            <person name="Pisabarro A.G."/>
            <person name="Riley R."/>
            <person name="Rosling A."/>
            <person name="Salamov A."/>
            <person name="Schmidt O."/>
            <person name="Schmutz J."/>
            <person name="Skrede I."/>
            <person name="Stenlid J."/>
            <person name="Wiebenga A."/>
            <person name="Xie X."/>
            <person name="Kuees U."/>
            <person name="Hibbett D.S."/>
            <person name="Hoffmeister D."/>
            <person name="Hoegberg N."/>
            <person name="Martin F."/>
            <person name="Grigoriev I.V."/>
            <person name="Watkinson S.C."/>
        </authorList>
    </citation>
    <scope>NUCLEOTIDE SEQUENCE [LARGE SCALE GENOMIC DNA]</scope>
    <source>
        <strain evidence="3">strain S7.3</strain>
    </source>
</reference>
<dbReference type="Proteomes" id="UP000008063">
    <property type="component" value="Unassembled WGS sequence"/>
</dbReference>
<evidence type="ECO:0000313" key="3">
    <source>
        <dbReference type="Proteomes" id="UP000008063"/>
    </source>
</evidence>
<evidence type="ECO:0000256" key="1">
    <source>
        <dbReference type="SAM" id="MobiDB-lite"/>
    </source>
</evidence>
<proteinExistence type="predicted"/>
<name>F8PJM2_SERL3</name>